<keyword evidence="3" id="KW-1185">Reference proteome</keyword>
<dbReference type="KEGG" id="mff:MFFC18_11200"/>
<evidence type="ECO:0008006" key="4">
    <source>
        <dbReference type="Google" id="ProtNLM"/>
    </source>
</evidence>
<organism evidence="2 3">
    <name type="scientific">Mariniblastus fucicola</name>
    <dbReference type="NCBI Taxonomy" id="980251"/>
    <lineage>
        <taxon>Bacteria</taxon>
        <taxon>Pseudomonadati</taxon>
        <taxon>Planctomycetota</taxon>
        <taxon>Planctomycetia</taxon>
        <taxon>Pirellulales</taxon>
        <taxon>Pirellulaceae</taxon>
        <taxon>Mariniblastus</taxon>
    </lineage>
</organism>
<feature type="chain" id="PRO_5023008612" description="WD40-like Beta Propeller Repeat protein" evidence="1">
    <location>
        <begin position="19"/>
        <end position="329"/>
    </location>
</feature>
<evidence type="ECO:0000313" key="3">
    <source>
        <dbReference type="Proteomes" id="UP000322214"/>
    </source>
</evidence>
<gene>
    <name evidence="2" type="ORF">MFFC18_11200</name>
</gene>
<reference evidence="2 3" key="1">
    <citation type="submission" date="2019-08" db="EMBL/GenBank/DDBJ databases">
        <title>Deep-cultivation of Planctomycetes and their phenomic and genomic characterization uncovers novel biology.</title>
        <authorList>
            <person name="Wiegand S."/>
            <person name="Jogler M."/>
            <person name="Boedeker C."/>
            <person name="Pinto D."/>
            <person name="Vollmers J."/>
            <person name="Rivas-Marin E."/>
            <person name="Kohn T."/>
            <person name="Peeters S.H."/>
            <person name="Heuer A."/>
            <person name="Rast P."/>
            <person name="Oberbeckmann S."/>
            <person name="Bunk B."/>
            <person name="Jeske O."/>
            <person name="Meyerdierks A."/>
            <person name="Storesund J.E."/>
            <person name="Kallscheuer N."/>
            <person name="Luecker S."/>
            <person name="Lage O.M."/>
            <person name="Pohl T."/>
            <person name="Merkel B.J."/>
            <person name="Hornburger P."/>
            <person name="Mueller R.-W."/>
            <person name="Bruemmer F."/>
            <person name="Labrenz M."/>
            <person name="Spormann A.M."/>
            <person name="Op den Camp H."/>
            <person name="Overmann J."/>
            <person name="Amann R."/>
            <person name="Jetten M.S.M."/>
            <person name="Mascher T."/>
            <person name="Medema M.H."/>
            <person name="Devos D.P."/>
            <person name="Kaster A.-K."/>
            <person name="Ovreas L."/>
            <person name="Rohde M."/>
            <person name="Galperin M.Y."/>
            <person name="Jogler C."/>
        </authorList>
    </citation>
    <scope>NUCLEOTIDE SEQUENCE [LARGE SCALE GENOMIC DNA]</scope>
    <source>
        <strain evidence="2 3">FC18</strain>
    </source>
</reference>
<dbReference type="Proteomes" id="UP000322214">
    <property type="component" value="Chromosome"/>
</dbReference>
<name>A0A5B9P7U3_9BACT</name>
<dbReference type="AlphaFoldDB" id="A0A5B9P7U3"/>
<evidence type="ECO:0000256" key="1">
    <source>
        <dbReference type="SAM" id="SignalP"/>
    </source>
</evidence>
<protein>
    <recommendedName>
        <fullName evidence="4">WD40-like Beta Propeller Repeat protein</fullName>
    </recommendedName>
</protein>
<accession>A0A5B9P7U3</accession>
<dbReference type="STRING" id="980251.GCA_001642875_01820"/>
<sequence length="329" mass="36483" precursor="true">MVCLILGLAFALCQSSSAQEPDNSTKVQEKAASSKKKKMVVLGRFEDQRINESSGVTVARPDDSGNASNAIWTFNDSGGSPVLFQVSTKGQTQATLEVLDAKNRDWEAMCGFSMNDQPFLAVGNVGDNQFKQKKYQLYVVAEPLFKPEFSSKGKLKEQQLKASSATIEFKYEDGSHNCEAMSYNADDDTFWFIEKVYIDDKRKTQPGIYTLANPLTAEAKAKQTKPKNIARRVADFPIRNVTGMAFSPNNKRLIVRNYFGAWLFEKGEGKTWLQTVTETKPTVLSVPLQSQGEAICFAADSEAAILTSELKGAIIWKVALDQNARKDKK</sequence>
<proteinExistence type="predicted"/>
<dbReference type="EMBL" id="CP042912">
    <property type="protein sequence ID" value="QEG21265.1"/>
    <property type="molecule type" value="Genomic_DNA"/>
</dbReference>
<keyword evidence="1" id="KW-0732">Signal</keyword>
<evidence type="ECO:0000313" key="2">
    <source>
        <dbReference type="EMBL" id="QEG21265.1"/>
    </source>
</evidence>
<feature type="signal peptide" evidence="1">
    <location>
        <begin position="1"/>
        <end position="18"/>
    </location>
</feature>